<dbReference type="Gene3D" id="3.30.390.50">
    <property type="entry name" value="CO dehydrogenase flavoprotein, C-terminal domain"/>
    <property type="match status" value="1"/>
</dbReference>
<dbReference type="InterPro" id="IPR005107">
    <property type="entry name" value="CO_DH_flav_C"/>
</dbReference>
<dbReference type="InterPro" id="IPR016166">
    <property type="entry name" value="FAD-bd_PCMH"/>
</dbReference>
<evidence type="ECO:0000313" key="4">
    <source>
        <dbReference type="EMBL" id="OZU87821.1"/>
    </source>
</evidence>
<dbReference type="SMART" id="SM01092">
    <property type="entry name" value="CO_deh_flav_C"/>
    <property type="match status" value="1"/>
</dbReference>
<dbReference type="Gene3D" id="3.30.465.10">
    <property type="match status" value="1"/>
</dbReference>
<accession>A0A265N7P5</accession>
<dbReference type="OrthoDB" id="9774454at2"/>
<dbReference type="Proteomes" id="UP000216498">
    <property type="component" value="Unassembled WGS sequence"/>
</dbReference>
<dbReference type="SUPFAM" id="SSF56176">
    <property type="entry name" value="FAD-binding/transporter-associated domain-like"/>
    <property type="match status" value="1"/>
</dbReference>
<evidence type="ECO:0000313" key="5">
    <source>
        <dbReference type="Proteomes" id="UP000216498"/>
    </source>
</evidence>
<dbReference type="InterPro" id="IPR051312">
    <property type="entry name" value="Diverse_Substr_Oxidored"/>
</dbReference>
<name>A0A265N7P5_9BACI</name>
<dbReference type="GO" id="GO:0016491">
    <property type="term" value="F:oxidoreductase activity"/>
    <property type="evidence" value="ECO:0007669"/>
    <property type="project" value="UniProtKB-KW"/>
</dbReference>
<dbReference type="EMBL" id="NPMS01000007">
    <property type="protein sequence ID" value="OZU87821.1"/>
    <property type="molecule type" value="Genomic_DNA"/>
</dbReference>
<keyword evidence="2" id="KW-0560">Oxidoreductase</keyword>
<dbReference type="GO" id="GO:0071949">
    <property type="term" value="F:FAD binding"/>
    <property type="evidence" value="ECO:0007669"/>
    <property type="project" value="InterPro"/>
</dbReference>
<gene>
    <name evidence="4" type="ORF">CIL03_14030</name>
</gene>
<organism evidence="4 5">
    <name type="scientific">Virgibacillus indicus</name>
    <dbReference type="NCBI Taxonomy" id="2024554"/>
    <lineage>
        <taxon>Bacteria</taxon>
        <taxon>Bacillati</taxon>
        <taxon>Bacillota</taxon>
        <taxon>Bacilli</taxon>
        <taxon>Bacillales</taxon>
        <taxon>Bacillaceae</taxon>
        <taxon>Virgibacillus</taxon>
    </lineage>
</organism>
<sequence length="292" mass="32205">MRVSEIDLVSPSSVDKCLYMLRDHDKTFRLLAGGTDAIVQMKDGKRIPDIWINIKNLTELRYIREEKEGIHIGPLTTHTDIVKSELLQKKADVLVGASMEVGAIQLQNMGTVGGNIGTASPAGDTIPALFVLDAQIELSSFNEKRTIPINEFFTGPGKTVQKQNEMITNIIIQPQSENEIGIFEKLGPRKAQSISIVNVAITLRMGSNPRECLEGKIAFGSVGPTIIRSKKCEKMLALGPLDDTAIQDIAGAAWKEVMPISDVRASAKYRRSMASALLERGLYRLMNRWDAR</sequence>
<dbReference type="InterPro" id="IPR016169">
    <property type="entry name" value="FAD-bd_PCMH_sub2"/>
</dbReference>
<dbReference type="Gene3D" id="3.30.43.10">
    <property type="entry name" value="Uridine Diphospho-n-acetylenolpyruvylglucosamine Reductase, domain 2"/>
    <property type="match status" value="1"/>
</dbReference>
<feature type="domain" description="FAD-binding PCMH-type" evidence="3">
    <location>
        <begin position="1"/>
        <end position="177"/>
    </location>
</feature>
<proteinExistence type="predicted"/>
<dbReference type="Pfam" id="PF03450">
    <property type="entry name" value="CO_deh_flav_C"/>
    <property type="match status" value="1"/>
</dbReference>
<keyword evidence="5" id="KW-1185">Reference proteome</keyword>
<dbReference type="PANTHER" id="PTHR42659">
    <property type="entry name" value="XANTHINE DEHYDROGENASE SUBUNIT C-RELATED"/>
    <property type="match status" value="1"/>
</dbReference>
<evidence type="ECO:0000259" key="3">
    <source>
        <dbReference type="PROSITE" id="PS51387"/>
    </source>
</evidence>
<dbReference type="PANTHER" id="PTHR42659:SF9">
    <property type="entry name" value="XANTHINE DEHYDROGENASE FAD-BINDING SUBUNIT XDHB-RELATED"/>
    <property type="match status" value="1"/>
</dbReference>
<dbReference type="PROSITE" id="PS51387">
    <property type="entry name" value="FAD_PCMH"/>
    <property type="match status" value="1"/>
</dbReference>
<evidence type="ECO:0000256" key="2">
    <source>
        <dbReference type="ARBA" id="ARBA00023002"/>
    </source>
</evidence>
<keyword evidence="1" id="KW-0285">Flavoprotein</keyword>
<evidence type="ECO:0000256" key="1">
    <source>
        <dbReference type="ARBA" id="ARBA00022630"/>
    </source>
</evidence>
<dbReference type="InterPro" id="IPR002346">
    <property type="entry name" value="Mopterin_DH_FAD-bd"/>
</dbReference>
<dbReference type="AlphaFoldDB" id="A0A265N7P5"/>
<dbReference type="InterPro" id="IPR036318">
    <property type="entry name" value="FAD-bd_PCMH-like_sf"/>
</dbReference>
<reference evidence="4 5" key="1">
    <citation type="submission" date="2017-08" db="EMBL/GenBank/DDBJ databases">
        <title>Virgibacillus indicus sp. nov. and Virgibacillus profoundi sp. nov, two moderately halophilic bacteria isolated from marine sediment by using the Microfluidic Streak Plate.</title>
        <authorList>
            <person name="Xu B."/>
            <person name="Hu B."/>
            <person name="Wang J."/>
            <person name="Zhu Y."/>
            <person name="Huang L."/>
            <person name="Du W."/>
            <person name="Huang Y."/>
        </authorList>
    </citation>
    <scope>NUCLEOTIDE SEQUENCE [LARGE SCALE GENOMIC DNA]</scope>
    <source>
        <strain evidence="4 5">IO3-P2-C2</strain>
    </source>
</reference>
<dbReference type="RefSeq" id="WP_094886509.1">
    <property type="nucleotide sequence ID" value="NZ_NPMS01000007.1"/>
</dbReference>
<dbReference type="Pfam" id="PF00941">
    <property type="entry name" value="FAD_binding_5"/>
    <property type="match status" value="1"/>
</dbReference>
<dbReference type="InterPro" id="IPR016167">
    <property type="entry name" value="FAD-bd_PCMH_sub1"/>
</dbReference>
<dbReference type="InterPro" id="IPR036683">
    <property type="entry name" value="CO_DH_flav_C_dom_sf"/>
</dbReference>
<comment type="caution">
    <text evidence="4">The sequence shown here is derived from an EMBL/GenBank/DDBJ whole genome shotgun (WGS) entry which is preliminary data.</text>
</comment>
<protein>
    <recommendedName>
        <fullName evidence="3">FAD-binding PCMH-type domain-containing protein</fullName>
    </recommendedName>
</protein>
<dbReference type="SUPFAM" id="SSF55447">
    <property type="entry name" value="CO dehydrogenase flavoprotein C-terminal domain-like"/>
    <property type="match status" value="1"/>
</dbReference>